<organism evidence="2 3">
    <name type="scientific">Altererythrobacter xiamenensis</name>
    <dbReference type="NCBI Taxonomy" id="1316679"/>
    <lineage>
        <taxon>Bacteria</taxon>
        <taxon>Pseudomonadati</taxon>
        <taxon>Pseudomonadota</taxon>
        <taxon>Alphaproteobacteria</taxon>
        <taxon>Sphingomonadales</taxon>
        <taxon>Erythrobacteraceae</taxon>
        <taxon>Altererythrobacter</taxon>
    </lineage>
</organism>
<feature type="signal peptide" evidence="1">
    <location>
        <begin position="1"/>
        <end position="23"/>
    </location>
</feature>
<gene>
    <name evidence="2" type="ORF">SAMN06297468_1439</name>
</gene>
<dbReference type="RefSeq" id="WP_086437354.1">
    <property type="nucleotide sequence ID" value="NZ_FXWG01000002.1"/>
</dbReference>
<protein>
    <submittedName>
        <fullName evidence="2">Uncharacterized protein</fullName>
    </submittedName>
</protein>
<keyword evidence="3" id="KW-1185">Reference proteome</keyword>
<dbReference type="AlphaFoldDB" id="A0A1Y6F354"/>
<proteinExistence type="predicted"/>
<sequence>MRFNRLALIAAIASAPAVTPLMAQDPAAEPVLTYADIADLSDAADLVIHAQIRRQVEVERERAPGLEAGFARLYIEAETKALLTGSAPIGESLRYLVDVPLNAKGKVPKLRKKEVLLFARAVPSRPGEVQLAGPQAQQPYTPELEAQVRPVLSALASPDSPPVVTGVRDALSVPGNLAGESETQVFLETRNGEPVSLSILRRPGREPVWGVSWGEIIDQAARPPRPNTIEWYRLACALPARLPSGANLSRVPAERAQAERDYSLVMGSLGPCVRTLVRG</sequence>
<dbReference type="OrthoDB" id="7406594at2"/>
<reference evidence="3" key="1">
    <citation type="submission" date="2017-04" db="EMBL/GenBank/DDBJ databases">
        <authorList>
            <person name="Varghese N."/>
            <person name="Submissions S."/>
        </authorList>
    </citation>
    <scope>NUCLEOTIDE SEQUENCE [LARGE SCALE GENOMIC DNA]</scope>
</reference>
<feature type="chain" id="PRO_5012554474" evidence="1">
    <location>
        <begin position="24"/>
        <end position="279"/>
    </location>
</feature>
<accession>A0A1Y6F354</accession>
<name>A0A1Y6F354_9SPHN</name>
<dbReference type="EMBL" id="FXWG01000002">
    <property type="protein sequence ID" value="SMQ69217.1"/>
    <property type="molecule type" value="Genomic_DNA"/>
</dbReference>
<evidence type="ECO:0000256" key="1">
    <source>
        <dbReference type="SAM" id="SignalP"/>
    </source>
</evidence>
<dbReference type="Proteomes" id="UP000194420">
    <property type="component" value="Unassembled WGS sequence"/>
</dbReference>
<keyword evidence="1" id="KW-0732">Signal</keyword>
<evidence type="ECO:0000313" key="2">
    <source>
        <dbReference type="EMBL" id="SMQ69217.1"/>
    </source>
</evidence>
<evidence type="ECO:0000313" key="3">
    <source>
        <dbReference type="Proteomes" id="UP000194420"/>
    </source>
</evidence>